<dbReference type="Proteomes" id="UP000315628">
    <property type="component" value="Unassembled WGS sequence"/>
</dbReference>
<dbReference type="PANTHER" id="PTHR13903">
    <property type="entry name" value="PIRIN-RELATED"/>
    <property type="match status" value="1"/>
</dbReference>
<dbReference type="InterPro" id="IPR008778">
    <property type="entry name" value="Pirin_C_dom"/>
</dbReference>
<evidence type="ECO:0000313" key="6">
    <source>
        <dbReference type="EMBL" id="TWD17282.1"/>
    </source>
</evidence>
<feature type="region of interest" description="Disordered" evidence="3">
    <location>
        <begin position="292"/>
        <end position="343"/>
    </location>
</feature>
<dbReference type="InterPro" id="IPR003829">
    <property type="entry name" value="Pirin_N_dom"/>
</dbReference>
<comment type="caution">
    <text evidence="6">The sequence shown here is derived from an EMBL/GenBank/DDBJ whole genome shotgun (WGS) entry which is preliminary data.</text>
</comment>
<feature type="compositionally biased region" description="Pro residues" evidence="3">
    <location>
        <begin position="319"/>
        <end position="329"/>
    </location>
</feature>
<dbReference type="PANTHER" id="PTHR13903:SF8">
    <property type="entry name" value="PIRIN"/>
    <property type="match status" value="1"/>
</dbReference>
<dbReference type="AlphaFoldDB" id="A0A560WHX2"/>
<organism evidence="6 7">
    <name type="scientific">Marihabitans asiaticum</name>
    <dbReference type="NCBI Taxonomy" id="415218"/>
    <lineage>
        <taxon>Bacteria</taxon>
        <taxon>Bacillati</taxon>
        <taxon>Actinomycetota</taxon>
        <taxon>Actinomycetes</taxon>
        <taxon>Micrococcales</taxon>
        <taxon>Intrasporangiaceae</taxon>
        <taxon>Marihabitans</taxon>
    </lineage>
</organism>
<gene>
    <name evidence="6" type="ORF">FB557_0849</name>
</gene>
<dbReference type="CDD" id="cd02909">
    <property type="entry name" value="cupin_pirin_N"/>
    <property type="match status" value="1"/>
</dbReference>
<dbReference type="EMBL" id="VIUW01000001">
    <property type="protein sequence ID" value="TWD17282.1"/>
    <property type="molecule type" value="Genomic_DNA"/>
</dbReference>
<feature type="domain" description="Pirin N-terminal" evidence="4">
    <location>
        <begin position="39"/>
        <end position="138"/>
    </location>
</feature>
<evidence type="ECO:0000313" key="7">
    <source>
        <dbReference type="Proteomes" id="UP000315628"/>
    </source>
</evidence>
<reference evidence="6 7" key="1">
    <citation type="submission" date="2019-06" db="EMBL/GenBank/DDBJ databases">
        <title>Sequencing the genomes of 1000 actinobacteria strains.</title>
        <authorList>
            <person name="Klenk H.-P."/>
        </authorList>
    </citation>
    <scope>NUCLEOTIDE SEQUENCE [LARGE SCALE GENOMIC DNA]</scope>
    <source>
        <strain evidence="6 7">DSM 18935</strain>
    </source>
</reference>
<evidence type="ECO:0000259" key="5">
    <source>
        <dbReference type="Pfam" id="PF05726"/>
    </source>
</evidence>
<evidence type="ECO:0000256" key="1">
    <source>
        <dbReference type="ARBA" id="ARBA00008416"/>
    </source>
</evidence>
<dbReference type="RefSeq" id="WP_144855795.1">
    <property type="nucleotide sequence ID" value="NZ_BAAAYT010000002.1"/>
</dbReference>
<feature type="domain" description="Pirin C-terminal" evidence="5">
    <location>
        <begin position="190"/>
        <end position="288"/>
    </location>
</feature>
<dbReference type="Pfam" id="PF02678">
    <property type="entry name" value="Pirin"/>
    <property type="match status" value="1"/>
</dbReference>
<evidence type="ECO:0000256" key="2">
    <source>
        <dbReference type="RuleBase" id="RU003457"/>
    </source>
</evidence>
<accession>A0A560WHX2</accession>
<dbReference type="InterPro" id="IPR012093">
    <property type="entry name" value="Pirin"/>
</dbReference>
<evidence type="ECO:0008006" key="8">
    <source>
        <dbReference type="Google" id="ProtNLM"/>
    </source>
</evidence>
<dbReference type="OrthoDB" id="9780903at2"/>
<dbReference type="CDD" id="cd02247">
    <property type="entry name" value="cupin_pirin_C"/>
    <property type="match status" value="1"/>
</dbReference>
<protein>
    <recommendedName>
        <fullName evidence="8">Pirin</fullName>
    </recommendedName>
</protein>
<evidence type="ECO:0000259" key="4">
    <source>
        <dbReference type="Pfam" id="PF02678"/>
    </source>
</evidence>
<keyword evidence="7" id="KW-1185">Reference proteome</keyword>
<proteinExistence type="inferred from homology"/>
<sequence length="343" mass="37146">MSNTEADPDEYDSGTDVPCEGFELLSPREVPLGGPRAMTVRRTLPQRSRSLIGAWCFVDHYGPDDVGRTGGMEVPRHPHTGLQTVSWLFTGEIEHRDSAGTHAMVRPGELNLMTAGHGISHSEYSTAGTTSLHGVQLWTALPDSRRDDPPRFDHHRPDAVTGDGWEARVFLGSFAGSTSPVPTATPLLGVELQLEPGATATFAVDPDFEHGLLVDAGPLTIAGDQPVAPAHLAYLPPGYDTLTLTTAESPARALLLGGPPFEEDIVMWWNFIGRTHDEIVEYRRQWQAEIGADEGEGGSADSAREPGDSPRLRFGRFPPDQPAPLPAPALPNARLRPRKRAAR</sequence>
<dbReference type="Gene3D" id="2.60.120.10">
    <property type="entry name" value="Jelly Rolls"/>
    <property type="match status" value="1"/>
</dbReference>
<evidence type="ECO:0000256" key="3">
    <source>
        <dbReference type="SAM" id="MobiDB-lite"/>
    </source>
</evidence>
<comment type="similarity">
    <text evidence="1 2">Belongs to the pirin family.</text>
</comment>
<dbReference type="SUPFAM" id="SSF51182">
    <property type="entry name" value="RmlC-like cupins"/>
    <property type="match status" value="1"/>
</dbReference>
<dbReference type="Pfam" id="PF05726">
    <property type="entry name" value="Pirin_C"/>
    <property type="match status" value="1"/>
</dbReference>
<dbReference type="InterPro" id="IPR011051">
    <property type="entry name" value="RmlC_Cupin_sf"/>
</dbReference>
<dbReference type="InterPro" id="IPR014710">
    <property type="entry name" value="RmlC-like_jellyroll"/>
</dbReference>
<name>A0A560WHX2_9MICO</name>
<feature type="compositionally biased region" description="Basic and acidic residues" evidence="3">
    <location>
        <begin position="302"/>
        <end position="311"/>
    </location>
</feature>